<accession>A0AAN0VFF2</accession>
<comment type="function">
    <text evidence="9">Sigma factors are initiation factors that promote the attachment of RNA polymerase to specific initiation sites and are then released.</text>
</comment>
<name>A0AAN0VFF2_9PROT</name>
<dbReference type="GO" id="GO:0016987">
    <property type="term" value="F:sigma factor activity"/>
    <property type="evidence" value="ECO:0007669"/>
    <property type="project" value="UniProtKB-KW"/>
</dbReference>
<evidence type="ECO:0000256" key="1">
    <source>
        <dbReference type="ARBA" id="ARBA00008798"/>
    </source>
</evidence>
<feature type="compositionally biased region" description="Polar residues" evidence="10">
    <location>
        <begin position="155"/>
        <end position="171"/>
    </location>
</feature>
<keyword evidence="2 9" id="KW-0240">DNA-directed RNA polymerase</keyword>
<dbReference type="PROSITE" id="PS00718">
    <property type="entry name" value="SIGMA54_2"/>
    <property type="match status" value="1"/>
</dbReference>
<dbReference type="GO" id="GO:0001216">
    <property type="term" value="F:DNA-binding transcription activator activity"/>
    <property type="evidence" value="ECO:0007669"/>
    <property type="project" value="InterPro"/>
</dbReference>
<keyword evidence="6 9" id="KW-0731">Sigma factor</keyword>
<dbReference type="KEGG" id="gbc:GbCGDNIH3_0696"/>
<feature type="domain" description="RNA polymerase sigma factor 54 core-binding" evidence="12">
    <location>
        <begin position="178"/>
        <end position="382"/>
    </location>
</feature>
<keyword evidence="4 9" id="KW-0548">Nucleotidyltransferase</keyword>
<dbReference type="GO" id="GO:0003677">
    <property type="term" value="F:DNA binding"/>
    <property type="evidence" value="ECO:0007669"/>
    <property type="project" value="UniProtKB-KW"/>
</dbReference>
<evidence type="ECO:0000256" key="10">
    <source>
        <dbReference type="SAM" id="MobiDB-lite"/>
    </source>
</evidence>
<keyword evidence="5 9" id="KW-0805">Transcription regulation</keyword>
<keyword evidence="8 9" id="KW-0804">Transcription</keyword>
<organism evidence="13 14">
    <name type="scientific">Granulibacter bethesdensis</name>
    <dbReference type="NCBI Taxonomy" id="364410"/>
    <lineage>
        <taxon>Bacteria</taxon>
        <taxon>Pseudomonadati</taxon>
        <taxon>Pseudomonadota</taxon>
        <taxon>Alphaproteobacteria</taxon>
        <taxon>Acetobacterales</taxon>
        <taxon>Acetobacteraceae</taxon>
        <taxon>Granulibacter</taxon>
    </lineage>
</organism>
<reference evidence="14" key="1">
    <citation type="submission" date="2012-06" db="EMBL/GenBank/DDBJ databases">
        <title>Genome analysis of multiple Granulibacter bethesdensis isolates demonstrates substantial genome diversity.</title>
        <authorList>
            <person name="Greenberg D.E."/>
            <person name="Porcella S.F."/>
            <person name="Zarember K."/>
            <person name="Zelazny A.M."/>
            <person name="Bruno D."/>
            <person name="Martens C."/>
            <person name="Barbian K.D."/>
            <person name="Jaske E."/>
            <person name="Holland S.M."/>
        </authorList>
    </citation>
    <scope>NUCLEOTIDE SEQUENCE [LARGE SCALE GENOMIC DNA]</scope>
    <source>
        <strain evidence="14">CGDNIH3</strain>
    </source>
</reference>
<evidence type="ECO:0000256" key="4">
    <source>
        <dbReference type="ARBA" id="ARBA00022695"/>
    </source>
</evidence>
<evidence type="ECO:0000313" key="13">
    <source>
        <dbReference type="EMBL" id="AHJ62483.1"/>
    </source>
</evidence>
<evidence type="ECO:0000256" key="3">
    <source>
        <dbReference type="ARBA" id="ARBA00022679"/>
    </source>
</evidence>
<proteinExistence type="inferred from homology"/>
<comment type="similarity">
    <text evidence="1 9">Belongs to the sigma-54 factor family.</text>
</comment>
<dbReference type="EMBL" id="CP003181">
    <property type="protein sequence ID" value="AHJ62483.1"/>
    <property type="molecule type" value="Genomic_DNA"/>
</dbReference>
<dbReference type="PROSITE" id="PS50044">
    <property type="entry name" value="SIGMA54_3"/>
    <property type="match status" value="1"/>
</dbReference>
<dbReference type="GO" id="GO:0000428">
    <property type="term" value="C:DNA-directed RNA polymerase complex"/>
    <property type="evidence" value="ECO:0007669"/>
    <property type="project" value="UniProtKB-KW"/>
</dbReference>
<feature type="domain" description="RNA polymerase sigma factor 54 DNA-binding" evidence="11">
    <location>
        <begin position="400"/>
        <end position="558"/>
    </location>
</feature>
<evidence type="ECO:0000313" key="14">
    <source>
        <dbReference type="Proteomes" id="UP000019438"/>
    </source>
</evidence>
<dbReference type="InterPro" id="IPR000394">
    <property type="entry name" value="RNA_pol_sigma_54"/>
</dbReference>
<dbReference type="Proteomes" id="UP000019438">
    <property type="component" value="Chromosome"/>
</dbReference>
<sequence>MWHGDIFAAPNANLRPSSWQPGHFCDILIPFCSGKGIRRMALGSAYGTGIGPRLDLRQSQSLVMTPQLRQAIKLLQFNNMEVAAFIEEELERNPLLERDESTELIQERPAPDQTGPEPDFLDSAEAASSDLMISDAGPLDVDPGSLYDEPGETASFLSSQPTGNRTNSFDNSPFDVISQRLEYRPSLREQLAEQLRLCFASPQDRLIGAHLIAQLDAAGRLSMPPAAIARALNCPLPHLESIRTAMRYFDPPGLFCLDLKECLTTQLQAFNRYDPAMAILLEHLDLLAQRNHRRLMSLCGVDAEDLAGMIDDIKRCNPKPGAGFDSDLPQTIIPDVLMSRRPATARDEDDDPLSSPLLLDVAIAGEWLIELNPETMPRVLVNMGGLTRFARRSMSRDDRSFIKEKLNTAHWLVKSLQQRSQTILRVSAEIVRQQQAFFRHGVSHLKPLILRDIAEAVDMHESTISRVTANKYIATPRGTLELKYFFTTAISGADGENFSAEAIRHRIRTLIDQEPASDVLSDDALVTHLKQEGIDIARRTVAKYREALRIPSSVQRKREKAILA</sequence>
<evidence type="ECO:0000259" key="11">
    <source>
        <dbReference type="Pfam" id="PF04552"/>
    </source>
</evidence>
<dbReference type="Pfam" id="PF04963">
    <property type="entry name" value="Sigma54_CBD"/>
    <property type="match status" value="1"/>
</dbReference>
<evidence type="ECO:0000256" key="5">
    <source>
        <dbReference type="ARBA" id="ARBA00023015"/>
    </source>
</evidence>
<dbReference type="Gene3D" id="1.10.10.60">
    <property type="entry name" value="Homeodomain-like"/>
    <property type="match status" value="1"/>
</dbReference>
<dbReference type="PIRSF" id="PIRSF000774">
    <property type="entry name" value="RpoN"/>
    <property type="match status" value="1"/>
</dbReference>
<evidence type="ECO:0000256" key="2">
    <source>
        <dbReference type="ARBA" id="ARBA00022478"/>
    </source>
</evidence>
<feature type="region of interest" description="Disordered" evidence="10">
    <location>
        <begin position="148"/>
        <end position="171"/>
    </location>
</feature>
<keyword evidence="7 9" id="KW-0238">DNA-binding</keyword>
<dbReference type="InterPro" id="IPR038709">
    <property type="entry name" value="RpoN_core-bd_sf"/>
</dbReference>
<dbReference type="InterPro" id="IPR007046">
    <property type="entry name" value="RNA_pol_sigma_54_core-bd"/>
</dbReference>
<dbReference type="NCBIfam" id="NF004596">
    <property type="entry name" value="PRK05932.1-3"/>
    <property type="match status" value="1"/>
</dbReference>
<evidence type="ECO:0000259" key="12">
    <source>
        <dbReference type="Pfam" id="PF04963"/>
    </source>
</evidence>
<dbReference type="GO" id="GO:0016779">
    <property type="term" value="F:nucleotidyltransferase activity"/>
    <property type="evidence" value="ECO:0007669"/>
    <property type="project" value="UniProtKB-KW"/>
</dbReference>
<dbReference type="Gene3D" id="1.10.10.1330">
    <property type="entry name" value="RNA polymerase sigma-54 factor, core-binding domain"/>
    <property type="match status" value="1"/>
</dbReference>
<keyword evidence="3 9" id="KW-0808">Transferase</keyword>
<dbReference type="Pfam" id="PF00309">
    <property type="entry name" value="Sigma54_AID"/>
    <property type="match status" value="1"/>
</dbReference>
<protein>
    <recommendedName>
        <fullName evidence="9">RNA polymerase sigma-54 factor</fullName>
    </recommendedName>
</protein>
<evidence type="ECO:0000256" key="6">
    <source>
        <dbReference type="ARBA" id="ARBA00023082"/>
    </source>
</evidence>
<evidence type="ECO:0000256" key="8">
    <source>
        <dbReference type="ARBA" id="ARBA00023163"/>
    </source>
</evidence>
<dbReference type="PANTHER" id="PTHR32248:SF4">
    <property type="entry name" value="RNA POLYMERASE SIGMA-54 FACTOR"/>
    <property type="match status" value="1"/>
</dbReference>
<evidence type="ECO:0000256" key="9">
    <source>
        <dbReference type="PIRNR" id="PIRNR000774"/>
    </source>
</evidence>
<evidence type="ECO:0000256" key="7">
    <source>
        <dbReference type="ARBA" id="ARBA00023125"/>
    </source>
</evidence>
<dbReference type="InterPro" id="IPR007634">
    <property type="entry name" value="RNA_pol_sigma_54_DNA-bd"/>
</dbReference>
<dbReference type="Pfam" id="PF04552">
    <property type="entry name" value="Sigma54_DBD"/>
    <property type="match status" value="1"/>
</dbReference>
<dbReference type="AlphaFoldDB" id="A0AAN0VFF2"/>
<dbReference type="GO" id="GO:0006352">
    <property type="term" value="P:DNA-templated transcription initiation"/>
    <property type="evidence" value="ECO:0007669"/>
    <property type="project" value="InterPro"/>
</dbReference>
<dbReference type="PROSITE" id="PS00717">
    <property type="entry name" value="SIGMA54_1"/>
    <property type="match status" value="1"/>
</dbReference>
<dbReference type="PANTHER" id="PTHR32248">
    <property type="entry name" value="RNA POLYMERASE SIGMA-54 FACTOR"/>
    <property type="match status" value="1"/>
</dbReference>
<dbReference type="PRINTS" id="PR00045">
    <property type="entry name" value="SIGMA54FCT"/>
</dbReference>
<gene>
    <name evidence="13" type="ORF">GbCGDNIH3_0696</name>
</gene>